<protein>
    <submittedName>
        <fullName evidence="3">Uncharacterized protein</fullName>
    </submittedName>
</protein>
<feature type="transmembrane region" description="Helical" evidence="2">
    <location>
        <begin position="379"/>
        <end position="399"/>
    </location>
</feature>
<gene>
    <name evidence="3" type="ORF">CC86DRAFT_297193</name>
</gene>
<evidence type="ECO:0000256" key="1">
    <source>
        <dbReference type="SAM" id="MobiDB-lite"/>
    </source>
</evidence>
<dbReference type="OrthoDB" id="3248909at2759"/>
<proteinExistence type="predicted"/>
<keyword evidence="4" id="KW-1185">Reference proteome</keyword>
<sequence>MEPFRILNVTFKTINGSSGPPLDGITTQADVEFSGAWRGSTGEDHFLVAESNYTRNTPLPSWMDEHAMYLPFVVPSGVNTTSVTFLGSYDINTSLYRGRTKYVSARPNCQELTLGMDYQMHIWNTSMNTGVDEPVLNVNVLGKDGKVVTCRNAMTRSNPLAGLGWSSRHPDQLICLSGKTAAELLVPLEATQNATQQHRETCSTAVAIGWIGAESLVSMETNASSTLLVLCQPRIKIGDAYVTVDPNGRLTKKAARLEPDAPVLLEEHFTNGVANLTSQSNSFMFRGLRAPWHNDTFANEPFHYFVNRAAEHLHFTDPTQPAPTFADIEPAIDRAYTRLFAIWLGVNKELLFKVNTQFHIRPKIQVTTPEERLFFNTPLFIISEIILAIYTLASILVYLRRPGRYLPRMPTSIAAIIALFAASAAVQDLQGTSKMNAKERNKFLDDLDCRYGYGSYVGADGGVHVGIEKVPFVQQVKRRAKKGADSEEQIELTGGNDRLSERRVSHGSFGDDSVRA</sequence>
<reference evidence="3" key="1">
    <citation type="journal article" date="2020" name="Stud. Mycol.">
        <title>101 Dothideomycetes genomes: a test case for predicting lifestyles and emergence of pathogens.</title>
        <authorList>
            <person name="Haridas S."/>
            <person name="Albert R."/>
            <person name="Binder M."/>
            <person name="Bloem J."/>
            <person name="Labutti K."/>
            <person name="Salamov A."/>
            <person name="Andreopoulos B."/>
            <person name="Baker S."/>
            <person name="Barry K."/>
            <person name="Bills G."/>
            <person name="Bluhm B."/>
            <person name="Cannon C."/>
            <person name="Castanera R."/>
            <person name="Culley D."/>
            <person name="Daum C."/>
            <person name="Ezra D."/>
            <person name="Gonzalez J."/>
            <person name="Henrissat B."/>
            <person name="Kuo A."/>
            <person name="Liang C."/>
            <person name="Lipzen A."/>
            <person name="Lutzoni F."/>
            <person name="Magnuson J."/>
            <person name="Mondo S."/>
            <person name="Nolan M."/>
            <person name="Ohm R."/>
            <person name="Pangilinan J."/>
            <person name="Park H.-J."/>
            <person name="Ramirez L."/>
            <person name="Alfaro M."/>
            <person name="Sun H."/>
            <person name="Tritt A."/>
            <person name="Yoshinaga Y."/>
            <person name="Zwiers L.-H."/>
            <person name="Turgeon B."/>
            <person name="Goodwin S."/>
            <person name="Spatafora J."/>
            <person name="Crous P."/>
            <person name="Grigoriev I."/>
        </authorList>
    </citation>
    <scope>NUCLEOTIDE SEQUENCE</scope>
    <source>
        <strain evidence="3">CBS 113818</strain>
    </source>
</reference>
<dbReference type="EMBL" id="MU006230">
    <property type="protein sequence ID" value="KAF2824126.1"/>
    <property type="molecule type" value="Genomic_DNA"/>
</dbReference>
<dbReference type="Proteomes" id="UP000799424">
    <property type="component" value="Unassembled WGS sequence"/>
</dbReference>
<dbReference type="PANTHER" id="PTHR37544:SF3">
    <property type="entry name" value="SPRAY"/>
    <property type="match status" value="1"/>
</dbReference>
<evidence type="ECO:0000313" key="3">
    <source>
        <dbReference type="EMBL" id="KAF2824126.1"/>
    </source>
</evidence>
<keyword evidence="2" id="KW-0472">Membrane</keyword>
<keyword evidence="2" id="KW-0812">Transmembrane</keyword>
<organism evidence="3 4">
    <name type="scientific">Ophiobolus disseminans</name>
    <dbReference type="NCBI Taxonomy" id="1469910"/>
    <lineage>
        <taxon>Eukaryota</taxon>
        <taxon>Fungi</taxon>
        <taxon>Dikarya</taxon>
        <taxon>Ascomycota</taxon>
        <taxon>Pezizomycotina</taxon>
        <taxon>Dothideomycetes</taxon>
        <taxon>Pleosporomycetidae</taxon>
        <taxon>Pleosporales</taxon>
        <taxon>Pleosporineae</taxon>
        <taxon>Phaeosphaeriaceae</taxon>
        <taxon>Ophiobolus</taxon>
    </lineage>
</organism>
<dbReference type="PANTHER" id="PTHR37544">
    <property type="entry name" value="SPRAY-RELATED"/>
    <property type="match status" value="1"/>
</dbReference>
<keyword evidence="2" id="KW-1133">Transmembrane helix</keyword>
<evidence type="ECO:0000256" key="2">
    <source>
        <dbReference type="SAM" id="Phobius"/>
    </source>
</evidence>
<name>A0A6A6ZTJ2_9PLEO</name>
<dbReference type="AlphaFoldDB" id="A0A6A6ZTJ2"/>
<feature type="region of interest" description="Disordered" evidence="1">
    <location>
        <begin position="480"/>
        <end position="516"/>
    </location>
</feature>
<evidence type="ECO:0000313" key="4">
    <source>
        <dbReference type="Proteomes" id="UP000799424"/>
    </source>
</evidence>
<accession>A0A6A6ZTJ2</accession>